<name>A0A1Y1VTJ4_9FUNG</name>
<dbReference type="PROSITE" id="PS00018">
    <property type="entry name" value="EF_HAND_1"/>
    <property type="match status" value="4"/>
</dbReference>
<keyword evidence="2" id="KW-0677">Repeat</keyword>
<dbReference type="SUPFAM" id="SSF47473">
    <property type="entry name" value="EF-hand"/>
    <property type="match status" value="1"/>
</dbReference>
<dbReference type="Proteomes" id="UP000193944">
    <property type="component" value="Unassembled WGS sequence"/>
</dbReference>
<dbReference type="InterPro" id="IPR018247">
    <property type="entry name" value="EF_Hand_1_Ca_BS"/>
</dbReference>
<dbReference type="FunFam" id="1.10.238.10:FF:000047">
    <property type="entry name" value="Calcineurin subunit B type 1"/>
    <property type="match status" value="1"/>
</dbReference>
<dbReference type="EMBL" id="MCFG01000511">
    <property type="protein sequence ID" value="ORX64622.1"/>
    <property type="molecule type" value="Genomic_DNA"/>
</dbReference>
<evidence type="ECO:0000256" key="7">
    <source>
        <dbReference type="ARBA" id="ARBA00031295"/>
    </source>
</evidence>
<evidence type="ECO:0000256" key="4">
    <source>
        <dbReference type="ARBA" id="ARBA00023774"/>
    </source>
</evidence>
<evidence type="ECO:0000256" key="6">
    <source>
        <dbReference type="ARBA" id="ARBA00023832"/>
    </source>
</evidence>
<organism evidence="10 11">
    <name type="scientific">Anaeromyces robustus</name>
    <dbReference type="NCBI Taxonomy" id="1754192"/>
    <lineage>
        <taxon>Eukaryota</taxon>
        <taxon>Fungi</taxon>
        <taxon>Fungi incertae sedis</taxon>
        <taxon>Chytridiomycota</taxon>
        <taxon>Chytridiomycota incertae sedis</taxon>
        <taxon>Neocallimastigomycetes</taxon>
        <taxon>Neocallimastigales</taxon>
        <taxon>Neocallimastigaceae</taxon>
        <taxon>Anaeromyces</taxon>
    </lineage>
</organism>
<evidence type="ECO:0000256" key="2">
    <source>
        <dbReference type="ARBA" id="ARBA00022737"/>
    </source>
</evidence>
<feature type="domain" description="EF-hand" evidence="9">
    <location>
        <begin position="89"/>
        <end position="124"/>
    </location>
</feature>
<evidence type="ECO:0000259" key="9">
    <source>
        <dbReference type="PROSITE" id="PS50222"/>
    </source>
</evidence>
<dbReference type="InterPro" id="IPR011992">
    <property type="entry name" value="EF-hand-dom_pair"/>
</dbReference>
<dbReference type="PROSITE" id="PS50222">
    <property type="entry name" value="EF_HAND_2"/>
    <property type="match status" value="3"/>
</dbReference>
<accession>A0A1Y1VTJ4</accession>
<comment type="caution">
    <text evidence="10">The sequence shown here is derived from an EMBL/GenBank/DDBJ whole genome shotgun (WGS) entry which is preliminary data.</text>
</comment>
<evidence type="ECO:0000313" key="11">
    <source>
        <dbReference type="Proteomes" id="UP000193944"/>
    </source>
</evidence>
<keyword evidence="11" id="KW-1185">Reference proteome</keyword>
<dbReference type="Gene3D" id="1.10.238.10">
    <property type="entry name" value="EF-hand"/>
    <property type="match status" value="1"/>
</dbReference>
<dbReference type="STRING" id="1754192.A0A1Y1VTJ4"/>
<gene>
    <name evidence="10" type="ORF">BCR32DRAFT_330562</name>
</gene>
<dbReference type="OrthoDB" id="191686at2759"/>
<protein>
    <recommendedName>
        <fullName evidence="6">Calcineurin subunit B</fullName>
    </recommendedName>
    <alternativeName>
        <fullName evidence="7">Calcineurin regulatory subunit</fullName>
    </alternativeName>
    <alternativeName>
        <fullName evidence="8">Protein phosphatase 2B regulatory subunit</fullName>
    </alternativeName>
</protein>
<keyword evidence="1" id="KW-0479">Metal-binding</keyword>
<dbReference type="SMART" id="SM00054">
    <property type="entry name" value="EFh"/>
    <property type="match status" value="4"/>
</dbReference>
<feature type="domain" description="EF-hand" evidence="9">
    <location>
        <begin position="130"/>
        <end position="165"/>
    </location>
</feature>
<evidence type="ECO:0000256" key="5">
    <source>
        <dbReference type="ARBA" id="ARBA00023792"/>
    </source>
</evidence>
<comment type="subunit">
    <text evidence="5">Composed of a catalytic subunit (A) and a regulatory subunit (B).</text>
</comment>
<evidence type="ECO:0000256" key="8">
    <source>
        <dbReference type="ARBA" id="ARBA00032848"/>
    </source>
</evidence>
<reference evidence="10 11" key="1">
    <citation type="submission" date="2016-08" db="EMBL/GenBank/DDBJ databases">
        <title>A Parts List for Fungal Cellulosomes Revealed by Comparative Genomics.</title>
        <authorList>
            <consortium name="DOE Joint Genome Institute"/>
            <person name="Haitjema C.H."/>
            <person name="Gilmore S.P."/>
            <person name="Henske J.K."/>
            <person name="Solomon K.V."/>
            <person name="De Groot R."/>
            <person name="Kuo A."/>
            <person name="Mondo S.J."/>
            <person name="Salamov A.A."/>
            <person name="Labutti K."/>
            <person name="Zhao Z."/>
            <person name="Chiniquy J."/>
            <person name="Barry K."/>
            <person name="Brewer H.M."/>
            <person name="Purvine S.O."/>
            <person name="Wright A.T."/>
            <person name="Boxma B."/>
            <person name="Van Alen T."/>
            <person name="Hackstein J.H."/>
            <person name="Baker S.E."/>
            <person name="Grigoriev I.V."/>
            <person name="O'Malley M.A."/>
        </authorList>
    </citation>
    <scope>NUCLEOTIDE SEQUENCE [LARGE SCALE GENOMIC DNA]</scope>
    <source>
        <strain evidence="10 11">S4</strain>
    </source>
</reference>
<evidence type="ECO:0000313" key="10">
    <source>
        <dbReference type="EMBL" id="ORX64622.1"/>
    </source>
</evidence>
<sequence length="175" mass="20142">MGQNQSVLEDLEKNTNFTAEEIRRIYKRFVKLDKDGNGTIDKDEFLMLPQLSSNPLAHRLIDILDEDGGGDVDFVEFIKGLSAFSEKGNEEEKLKFAFRVYDMDRDGYISNGELFIVLQMMVGTNLKEDQLQQIVDKTIMEADKDGDGRLSYEEFLDMIKDTDIVRQMTLQSSMF</sequence>
<dbReference type="GO" id="GO:0005509">
    <property type="term" value="F:calcium ion binding"/>
    <property type="evidence" value="ECO:0007669"/>
    <property type="project" value="InterPro"/>
</dbReference>
<dbReference type="PANTHER" id="PTHR45942">
    <property type="entry name" value="PROTEIN PHOSPATASE 3 REGULATORY SUBUNIT B ALPHA ISOFORM TYPE 1"/>
    <property type="match status" value="1"/>
</dbReference>
<dbReference type="Pfam" id="PF13499">
    <property type="entry name" value="EF-hand_7"/>
    <property type="match status" value="2"/>
</dbReference>
<dbReference type="CDD" id="cd00051">
    <property type="entry name" value="EFh"/>
    <property type="match status" value="1"/>
</dbReference>
<evidence type="ECO:0000256" key="3">
    <source>
        <dbReference type="ARBA" id="ARBA00022837"/>
    </source>
</evidence>
<keyword evidence="3" id="KW-0106">Calcium</keyword>
<proteinExistence type="inferred from homology"/>
<dbReference type="InterPro" id="IPR002048">
    <property type="entry name" value="EF_hand_dom"/>
</dbReference>
<evidence type="ECO:0000256" key="1">
    <source>
        <dbReference type="ARBA" id="ARBA00022723"/>
    </source>
</evidence>
<dbReference type="PRINTS" id="PR00450">
    <property type="entry name" value="RECOVERIN"/>
</dbReference>
<comment type="similarity">
    <text evidence="4">Belongs to the calcineurin regulatory subunit family.</text>
</comment>
<feature type="domain" description="EF-hand" evidence="9">
    <location>
        <begin position="20"/>
        <end position="55"/>
    </location>
</feature>
<dbReference type="AlphaFoldDB" id="A0A1Y1VTJ4"/>
<reference evidence="10 11" key="2">
    <citation type="submission" date="2016-08" db="EMBL/GenBank/DDBJ databases">
        <title>Pervasive Adenine N6-methylation of Active Genes in Fungi.</title>
        <authorList>
            <consortium name="DOE Joint Genome Institute"/>
            <person name="Mondo S.J."/>
            <person name="Dannebaum R.O."/>
            <person name="Kuo R.C."/>
            <person name="Labutti K."/>
            <person name="Haridas S."/>
            <person name="Kuo A."/>
            <person name="Salamov A."/>
            <person name="Ahrendt S.R."/>
            <person name="Lipzen A."/>
            <person name="Sullivan W."/>
            <person name="Andreopoulos W.B."/>
            <person name="Clum A."/>
            <person name="Lindquist E."/>
            <person name="Daum C."/>
            <person name="Ramamoorthy G.K."/>
            <person name="Gryganskyi A."/>
            <person name="Culley D."/>
            <person name="Magnuson J.K."/>
            <person name="James T.Y."/>
            <person name="O'Malley M.A."/>
            <person name="Stajich J.E."/>
            <person name="Spatafora J.W."/>
            <person name="Visel A."/>
            <person name="Grigoriev I.V."/>
        </authorList>
    </citation>
    <scope>NUCLEOTIDE SEQUENCE [LARGE SCALE GENOMIC DNA]</scope>
    <source>
        <strain evidence="10 11">S4</strain>
    </source>
</reference>